<dbReference type="AlphaFoldDB" id="A0AAE9Y886"/>
<proteinExistence type="predicted"/>
<evidence type="ECO:0000313" key="2">
    <source>
        <dbReference type="Proteomes" id="UP001216390"/>
    </source>
</evidence>
<gene>
    <name evidence="1" type="ORF">PO878_07390</name>
</gene>
<keyword evidence="2" id="KW-1185">Reference proteome</keyword>
<organism evidence="1 2">
    <name type="scientific">Iamia majanohamensis</name>
    <dbReference type="NCBI Taxonomy" id="467976"/>
    <lineage>
        <taxon>Bacteria</taxon>
        <taxon>Bacillati</taxon>
        <taxon>Actinomycetota</taxon>
        <taxon>Acidimicrobiia</taxon>
        <taxon>Acidimicrobiales</taxon>
        <taxon>Iamiaceae</taxon>
        <taxon>Iamia</taxon>
    </lineage>
</organism>
<dbReference type="EMBL" id="CP116942">
    <property type="protein sequence ID" value="WCO68550.1"/>
    <property type="molecule type" value="Genomic_DNA"/>
</dbReference>
<name>A0AAE9Y886_9ACTN</name>
<dbReference type="Proteomes" id="UP001216390">
    <property type="component" value="Chromosome"/>
</dbReference>
<sequence length="76" mass="8203">MATRVLFYGGNLLLVVVICQDVTRRAMTSLLGDSTGESLYAFVRTNVEAPISAIVLALFLDLVLRHRPAPATPEAS</sequence>
<dbReference type="RefSeq" id="WP_272738066.1">
    <property type="nucleotide sequence ID" value="NZ_CP116942.1"/>
</dbReference>
<reference evidence="1" key="1">
    <citation type="submission" date="2023-01" db="EMBL/GenBank/DDBJ databases">
        <title>The diversity of Class Acidimicrobiia in South China Sea sediment environments and the proposal of Iamia marina sp. nov., a novel species of the genus Iamia.</title>
        <authorList>
            <person name="He Y."/>
            <person name="Tian X."/>
        </authorList>
    </citation>
    <scope>NUCLEOTIDE SEQUENCE</scope>
    <source>
        <strain evidence="1">DSM 19957</strain>
    </source>
</reference>
<evidence type="ECO:0000313" key="1">
    <source>
        <dbReference type="EMBL" id="WCO68550.1"/>
    </source>
</evidence>
<dbReference type="KEGG" id="ima:PO878_07390"/>
<protein>
    <submittedName>
        <fullName evidence="1">Uncharacterized protein</fullName>
    </submittedName>
</protein>
<accession>A0AAE9Y886</accession>